<protein>
    <submittedName>
        <fullName evidence="2">NAD-dependent dehydratase</fullName>
    </submittedName>
</protein>
<dbReference type="SUPFAM" id="SSF51735">
    <property type="entry name" value="NAD(P)-binding Rossmann-fold domains"/>
    <property type="match status" value="1"/>
</dbReference>
<sequence length="308" mass="33436">MKIIVTGSLGNISKPLTSLLVSQGHAVTVISSDPKKMDAITAMHAKPAIGSLEDATFLTNTFAGADALYAMIPMDFAQTDQQAYMRRIARNYMQAVKTAGIKRVVVLSGWAANLVSAENVENEFEQIQGVTVCVLRPAYFYTNFYFSANMIRGKGFMGKLLALRYLGLGALLRGRTGLLLGNFGGDDRIVFVSPVDIAATAAEALQSPAPDRVRYVGSEEMTCNEAAAIIGASIGKPWLQWVRISDKQMLQGLKMAKMPQQLAETMVAMQAAMHSGKALEQFHLHQPPMGNVKLAAFAREFAAAYNHK</sequence>
<dbReference type="Gene3D" id="3.40.50.720">
    <property type="entry name" value="NAD(P)-binding Rossmann-like Domain"/>
    <property type="match status" value="1"/>
</dbReference>
<name>A0A2T7BC97_9BACT</name>
<dbReference type="InterPro" id="IPR036291">
    <property type="entry name" value="NAD(P)-bd_dom_sf"/>
</dbReference>
<dbReference type="PANTHER" id="PTHR43162">
    <property type="match status" value="1"/>
</dbReference>
<dbReference type="OrthoDB" id="2149806at2"/>
<dbReference type="InterPro" id="IPR016040">
    <property type="entry name" value="NAD(P)-bd_dom"/>
</dbReference>
<evidence type="ECO:0000313" key="2">
    <source>
        <dbReference type="EMBL" id="PUZ22718.1"/>
    </source>
</evidence>
<accession>A0A2T7BC97</accession>
<evidence type="ECO:0000313" key="3">
    <source>
        <dbReference type="Proteomes" id="UP000244450"/>
    </source>
</evidence>
<dbReference type="Pfam" id="PF13460">
    <property type="entry name" value="NAD_binding_10"/>
    <property type="match status" value="1"/>
</dbReference>
<dbReference type="Proteomes" id="UP000244450">
    <property type="component" value="Unassembled WGS sequence"/>
</dbReference>
<organism evidence="2 3">
    <name type="scientific">Chitinophaga parva</name>
    <dbReference type="NCBI Taxonomy" id="2169414"/>
    <lineage>
        <taxon>Bacteria</taxon>
        <taxon>Pseudomonadati</taxon>
        <taxon>Bacteroidota</taxon>
        <taxon>Chitinophagia</taxon>
        <taxon>Chitinophagales</taxon>
        <taxon>Chitinophagaceae</taxon>
        <taxon>Chitinophaga</taxon>
    </lineage>
</organism>
<reference evidence="2 3" key="1">
    <citation type="submission" date="2018-04" db="EMBL/GenBank/DDBJ databases">
        <title>Chitinophaga fuyangensis sp. nov., isolated from soil in a chemical factory.</title>
        <authorList>
            <person name="Chen K."/>
        </authorList>
    </citation>
    <scope>NUCLEOTIDE SEQUENCE [LARGE SCALE GENOMIC DNA]</scope>
    <source>
        <strain evidence="2 3">LY-1</strain>
    </source>
</reference>
<gene>
    <name evidence="2" type="ORF">DCC81_20010</name>
</gene>
<dbReference type="PANTHER" id="PTHR43162:SF1">
    <property type="entry name" value="PRESTALK A DIFFERENTIATION PROTEIN A"/>
    <property type="match status" value="1"/>
</dbReference>
<dbReference type="AlphaFoldDB" id="A0A2T7BC97"/>
<proteinExistence type="predicted"/>
<keyword evidence="3" id="KW-1185">Reference proteome</keyword>
<dbReference type="InterPro" id="IPR051604">
    <property type="entry name" value="Ergot_Alk_Oxidoreductase"/>
</dbReference>
<evidence type="ECO:0000259" key="1">
    <source>
        <dbReference type="Pfam" id="PF13460"/>
    </source>
</evidence>
<feature type="domain" description="NAD(P)-binding" evidence="1">
    <location>
        <begin position="7"/>
        <end position="114"/>
    </location>
</feature>
<dbReference type="RefSeq" id="WP_108688463.1">
    <property type="nucleotide sequence ID" value="NZ_QCYK01000003.1"/>
</dbReference>
<comment type="caution">
    <text evidence="2">The sequence shown here is derived from an EMBL/GenBank/DDBJ whole genome shotgun (WGS) entry which is preliminary data.</text>
</comment>
<dbReference type="EMBL" id="QCYK01000003">
    <property type="protein sequence ID" value="PUZ22718.1"/>
    <property type="molecule type" value="Genomic_DNA"/>
</dbReference>